<organism evidence="3 4">
    <name type="scientific">Hamadaea flava</name>
    <dbReference type="NCBI Taxonomy" id="1742688"/>
    <lineage>
        <taxon>Bacteria</taxon>
        <taxon>Bacillati</taxon>
        <taxon>Actinomycetota</taxon>
        <taxon>Actinomycetes</taxon>
        <taxon>Micromonosporales</taxon>
        <taxon>Micromonosporaceae</taxon>
        <taxon>Hamadaea</taxon>
    </lineage>
</organism>
<reference evidence="4" key="1">
    <citation type="journal article" date="2019" name="Int. J. Syst. Evol. Microbiol.">
        <title>The Global Catalogue of Microorganisms (GCM) 10K type strain sequencing project: providing services to taxonomists for standard genome sequencing and annotation.</title>
        <authorList>
            <consortium name="The Broad Institute Genomics Platform"/>
            <consortium name="The Broad Institute Genome Sequencing Center for Infectious Disease"/>
            <person name="Wu L."/>
            <person name="Ma J."/>
        </authorList>
    </citation>
    <scope>NUCLEOTIDE SEQUENCE [LARGE SCALE GENOMIC DNA]</scope>
    <source>
        <strain evidence="4">CGMCC 4.7289</strain>
    </source>
</reference>
<evidence type="ECO:0000313" key="3">
    <source>
        <dbReference type="EMBL" id="MFC4130780.1"/>
    </source>
</evidence>
<gene>
    <name evidence="3" type="ORF">ACFOZ4_09215</name>
</gene>
<accession>A0ABV8LJ75</accession>
<name>A0ABV8LJ75_9ACTN</name>
<keyword evidence="1" id="KW-1133">Transmembrane helix</keyword>
<comment type="caution">
    <text evidence="3">The sequence shown here is derived from an EMBL/GenBank/DDBJ whole genome shotgun (WGS) entry which is preliminary data.</text>
</comment>
<dbReference type="Pfam" id="PF09851">
    <property type="entry name" value="SHOCT"/>
    <property type="match status" value="1"/>
</dbReference>
<dbReference type="Proteomes" id="UP001595816">
    <property type="component" value="Unassembled WGS sequence"/>
</dbReference>
<keyword evidence="1" id="KW-0472">Membrane</keyword>
<evidence type="ECO:0000313" key="4">
    <source>
        <dbReference type="Proteomes" id="UP001595816"/>
    </source>
</evidence>
<evidence type="ECO:0000259" key="2">
    <source>
        <dbReference type="Pfam" id="PF09851"/>
    </source>
</evidence>
<keyword evidence="1" id="KW-0812">Transmembrane</keyword>
<dbReference type="InterPro" id="IPR018649">
    <property type="entry name" value="SHOCT"/>
</dbReference>
<protein>
    <submittedName>
        <fullName evidence="3">SHOCT domain-containing protein</fullName>
    </submittedName>
</protein>
<dbReference type="EMBL" id="JBHSAY010000005">
    <property type="protein sequence ID" value="MFC4130780.1"/>
    <property type="molecule type" value="Genomic_DNA"/>
</dbReference>
<proteinExistence type="predicted"/>
<dbReference type="RefSeq" id="WP_253757230.1">
    <property type="nucleotide sequence ID" value="NZ_JAMZDZ010000001.1"/>
</dbReference>
<feature type="transmembrane region" description="Helical" evidence="1">
    <location>
        <begin position="12"/>
        <end position="31"/>
    </location>
</feature>
<evidence type="ECO:0000256" key="1">
    <source>
        <dbReference type="SAM" id="Phobius"/>
    </source>
</evidence>
<sequence>MVLAHAGYWGGWWFFGPWLWIPFWILLFFVIRGLFWRRHWRNGHGYPGHWRYGGDSDPRVILAQRYARGEINEQEYRERMSVLDAPRTS</sequence>
<keyword evidence="4" id="KW-1185">Reference proteome</keyword>
<feature type="domain" description="SHOCT" evidence="2">
    <location>
        <begin position="61"/>
        <end position="80"/>
    </location>
</feature>